<dbReference type="EMBL" id="FNCP01000037">
    <property type="protein sequence ID" value="SDI40542.1"/>
    <property type="molecule type" value="Genomic_DNA"/>
</dbReference>
<keyword evidence="1" id="KW-0436">Ligase</keyword>
<dbReference type="NCBIfam" id="TIGR03912">
    <property type="entry name" value="PylS_Nterm"/>
    <property type="match status" value="1"/>
</dbReference>
<sequence>MTADSTKKKRYYRKNVDFFKFVEKLKLWPSRSGTLHGVKSMTIRGNTAEIVTHCNEKFQIYNSKHSRAARCLRNKLFFRACTTCKIPGWKLEKYSSTHVNQNYGSRL</sequence>
<keyword evidence="2" id="KW-1185">Reference proteome</keyword>
<keyword evidence="1" id="KW-0030">Aminoacyl-tRNA synthetase</keyword>
<dbReference type="RefSeq" id="WP_092335586.1">
    <property type="nucleotide sequence ID" value="NZ_FNCP01000037.1"/>
</dbReference>
<dbReference type="Proteomes" id="UP000198656">
    <property type="component" value="Unassembled WGS sequence"/>
</dbReference>
<reference evidence="2" key="1">
    <citation type="submission" date="2016-10" db="EMBL/GenBank/DDBJ databases">
        <authorList>
            <person name="Varghese N."/>
            <person name="Submissions S."/>
        </authorList>
    </citation>
    <scope>NUCLEOTIDE SEQUENCE [LARGE SCALE GENOMIC DNA]</scope>
    <source>
        <strain evidence="2">DSM 8344</strain>
    </source>
</reference>
<dbReference type="STRING" id="1121419.SAMN05443529_13710"/>
<proteinExistence type="predicted"/>
<dbReference type="GO" id="GO:0004812">
    <property type="term" value="F:aminoacyl-tRNA ligase activity"/>
    <property type="evidence" value="ECO:0007669"/>
    <property type="project" value="UniProtKB-KW"/>
</dbReference>
<accession>A0A1G8KAU3</accession>
<dbReference type="AlphaFoldDB" id="A0A1G8KAU3"/>
<evidence type="ECO:0000313" key="2">
    <source>
        <dbReference type="Proteomes" id="UP000198656"/>
    </source>
</evidence>
<dbReference type="InterPro" id="IPR023878">
    <property type="entry name" value="Pyrrolysyl-tRNA_ligase_N"/>
</dbReference>
<organism evidence="1 2">
    <name type="scientific">Desulfosporosinus hippei DSM 8344</name>
    <dbReference type="NCBI Taxonomy" id="1121419"/>
    <lineage>
        <taxon>Bacteria</taxon>
        <taxon>Bacillati</taxon>
        <taxon>Bacillota</taxon>
        <taxon>Clostridia</taxon>
        <taxon>Eubacteriales</taxon>
        <taxon>Desulfitobacteriaceae</taxon>
        <taxon>Desulfosporosinus</taxon>
    </lineage>
</organism>
<name>A0A1G8KAU3_9FIRM</name>
<gene>
    <name evidence="1" type="ORF">SAMN05443529_13710</name>
</gene>
<evidence type="ECO:0000313" key="1">
    <source>
        <dbReference type="EMBL" id="SDI40542.1"/>
    </source>
</evidence>
<protein>
    <submittedName>
        <fullName evidence="1">Pyrrolysyl-tRNA synthetase, N-terminal region</fullName>
    </submittedName>
</protein>
<dbReference type="OrthoDB" id="5419998at2"/>